<dbReference type="RefSeq" id="WP_205185197.1">
    <property type="nucleotide sequence ID" value="NZ_JAFBFC010000002.1"/>
</dbReference>
<dbReference type="Proteomes" id="UP000809829">
    <property type="component" value="Unassembled WGS sequence"/>
</dbReference>
<comment type="caution">
    <text evidence="1">The sequence shown here is derived from an EMBL/GenBank/DDBJ whole genome shotgun (WGS) entry which is preliminary data.</text>
</comment>
<organism evidence="1 2">
    <name type="scientific">Priestia iocasae</name>
    <dbReference type="NCBI Taxonomy" id="2291674"/>
    <lineage>
        <taxon>Bacteria</taxon>
        <taxon>Bacillati</taxon>
        <taxon>Bacillota</taxon>
        <taxon>Bacilli</taxon>
        <taxon>Bacillales</taxon>
        <taxon>Bacillaceae</taxon>
        <taxon>Priestia</taxon>
    </lineage>
</organism>
<dbReference type="EMBL" id="JAFBFC010000002">
    <property type="protein sequence ID" value="MBM7702341.1"/>
    <property type="molecule type" value="Genomic_DNA"/>
</dbReference>
<sequence length="109" mass="11949">MYYRVKKKRHCCGGCYCNCYYCCPRCSSKTDCSFCQDAALLNGLSSSQFLRSDQSGTLNGNLTVNGNFIKFPTGNFTCDSSTAGTVFYDPGQGKLFLCNGTNFEEISSS</sequence>
<name>A0ABS2QSA5_9BACI</name>
<keyword evidence="2" id="KW-1185">Reference proteome</keyword>
<reference evidence="1 2" key="1">
    <citation type="submission" date="2021-01" db="EMBL/GenBank/DDBJ databases">
        <title>Genomic Encyclopedia of Type Strains, Phase IV (KMG-IV): sequencing the most valuable type-strain genomes for metagenomic binning, comparative biology and taxonomic classification.</title>
        <authorList>
            <person name="Goeker M."/>
        </authorList>
    </citation>
    <scope>NUCLEOTIDE SEQUENCE [LARGE SCALE GENOMIC DNA]</scope>
    <source>
        <strain evidence="1 2">DSM 104297</strain>
    </source>
</reference>
<protein>
    <submittedName>
        <fullName evidence="1">Uncharacterized protein</fullName>
    </submittedName>
</protein>
<evidence type="ECO:0000313" key="2">
    <source>
        <dbReference type="Proteomes" id="UP000809829"/>
    </source>
</evidence>
<gene>
    <name evidence="1" type="ORF">JOC83_001175</name>
</gene>
<evidence type="ECO:0000313" key="1">
    <source>
        <dbReference type="EMBL" id="MBM7702341.1"/>
    </source>
</evidence>
<accession>A0ABS2QSA5</accession>
<proteinExistence type="predicted"/>